<dbReference type="PANTHER" id="PTHR35564">
    <property type="match status" value="1"/>
</dbReference>
<dbReference type="PANTHER" id="PTHR35564:SF4">
    <property type="entry name" value="CYTOPLASMIC PROTEIN"/>
    <property type="match status" value="1"/>
</dbReference>
<accession>A0A549TFM4</accession>
<comment type="caution">
    <text evidence="1">The sequence shown here is derived from an EMBL/GenBank/DDBJ whole genome shotgun (WGS) entry which is preliminary data.</text>
</comment>
<proteinExistence type="predicted"/>
<name>A0A549TFM4_9HYPH</name>
<dbReference type="RefSeq" id="WP_142881263.1">
    <property type="nucleotide sequence ID" value="NZ_VJMG01000010.1"/>
</dbReference>
<dbReference type="Proteomes" id="UP000316801">
    <property type="component" value="Unassembled WGS sequence"/>
</dbReference>
<sequence>MDAGSVDQFPDVLAERLVRDPGSFEPVTALRVAQAVSPDGLDVVAPVGVDPAPLAVSGFERSERCSRIRSLFASLSGPVGALPPSYNQLILREERQRSRALSAFLDVFNGRISELFADACEKYRLARALRWQGKEAKAGFLRALLSLGGFGTRRTVERAGISRDLPLRFSGFFADRTRHASGLAAMLEELTGAPVQIEQFRPRWLTIPPAERSRIGQPQGLQLGTNVSAGSRFRDQSGGFRVVIGPLHYGDYLRLSPDARAMGEIVALTRLYVGPSLDFDIQVVLRKEDVPETQLGRSGDPPRLGWNAWARIAPAARDSGDAVVQAMAVENMAMEVQHAP</sequence>
<dbReference type="AlphaFoldDB" id="A0A549TFM4"/>
<evidence type="ECO:0000313" key="1">
    <source>
        <dbReference type="EMBL" id="TRL41322.1"/>
    </source>
</evidence>
<protein>
    <submittedName>
        <fullName evidence="1">Type VI secretion system baseplate subunit TssG</fullName>
    </submittedName>
</protein>
<dbReference type="Pfam" id="PF06996">
    <property type="entry name" value="T6SS_TssG"/>
    <property type="match status" value="1"/>
</dbReference>
<keyword evidence="2" id="KW-1185">Reference proteome</keyword>
<reference evidence="1 2" key="1">
    <citation type="submission" date="2019-07" db="EMBL/GenBank/DDBJ databases">
        <title>Ln-dependent methylotrophs.</title>
        <authorList>
            <person name="Tani A."/>
        </authorList>
    </citation>
    <scope>NUCLEOTIDE SEQUENCE [LARGE SCALE GENOMIC DNA]</scope>
    <source>
        <strain evidence="1 2">SM12</strain>
    </source>
</reference>
<organism evidence="1 2">
    <name type="scientific">Rhizobium straminoryzae</name>
    <dbReference type="NCBI Taxonomy" id="1387186"/>
    <lineage>
        <taxon>Bacteria</taxon>
        <taxon>Pseudomonadati</taxon>
        <taxon>Pseudomonadota</taxon>
        <taxon>Alphaproteobacteria</taxon>
        <taxon>Hyphomicrobiales</taxon>
        <taxon>Rhizobiaceae</taxon>
        <taxon>Rhizobium/Agrobacterium group</taxon>
        <taxon>Rhizobium</taxon>
    </lineage>
</organism>
<gene>
    <name evidence="1" type="primary">tssG</name>
    <name evidence="1" type="ORF">FNA46_05140</name>
</gene>
<dbReference type="EMBL" id="VJMG01000010">
    <property type="protein sequence ID" value="TRL41322.1"/>
    <property type="molecule type" value="Genomic_DNA"/>
</dbReference>
<evidence type="ECO:0000313" key="2">
    <source>
        <dbReference type="Proteomes" id="UP000316801"/>
    </source>
</evidence>
<dbReference type="NCBIfam" id="TIGR03347">
    <property type="entry name" value="VI_chp_1"/>
    <property type="match status" value="1"/>
</dbReference>
<dbReference type="InterPro" id="IPR010732">
    <property type="entry name" value="T6SS_TssG-like"/>
</dbReference>